<dbReference type="SUPFAM" id="SSF52540">
    <property type="entry name" value="P-loop containing nucleoside triphosphate hydrolases"/>
    <property type="match status" value="1"/>
</dbReference>
<dbReference type="PANTHER" id="PTHR43394">
    <property type="entry name" value="ATP-DEPENDENT PERMEASE MDL1, MITOCHONDRIAL"/>
    <property type="match status" value="1"/>
</dbReference>
<evidence type="ECO:0000313" key="2">
    <source>
        <dbReference type="Proteomes" id="UP001595851"/>
    </source>
</evidence>
<keyword evidence="2" id="KW-1185">Reference proteome</keyword>
<dbReference type="EMBL" id="JBHSBI010000037">
    <property type="protein sequence ID" value="MFC4014815.1"/>
    <property type="molecule type" value="Genomic_DNA"/>
</dbReference>
<dbReference type="InterPro" id="IPR039421">
    <property type="entry name" value="Type_1_exporter"/>
</dbReference>
<reference evidence="2" key="1">
    <citation type="journal article" date="2019" name="Int. J. Syst. Evol. Microbiol.">
        <title>The Global Catalogue of Microorganisms (GCM) 10K type strain sequencing project: providing services to taxonomists for standard genome sequencing and annotation.</title>
        <authorList>
            <consortium name="The Broad Institute Genomics Platform"/>
            <consortium name="The Broad Institute Genome Sequencing Center for Infectious Disease"/>
            <person name="Wu L."/>
            <person name="Ma J."/>
        </authorList>
    </citation>
    <scope>NUCLEOTIDE SEQUENCE [LARGE SCALE GENOMIC DNA]</scope>
    <source>
        <strain evidence="2">TBRC 1276</strain>
    </source>
</reference>
<protein>
    <recommendedName>
        <fullName evidence="3">ABC transporter ATP-binding protein</fullName>
    </recommendedName>
</protein>
<accession>A0ABV8GPH1</accession>
<organism evidence="1 2">
    <name type="scientific">Nonomuraea purpurea</name>
    <dbReference type="NCBI Taxonomy" id="1849276"/>
    <lineage>
        <taxon>Bacteria</taxon>
        <taxon>Bacillati</taxon>
        <taxon>Actinomycetota</taxon>
        <taxon>Actinomycetes</taxon>
        <taxon>Streptosporangiales</taxon>
        <taxon>Streptosporangiaceae</taxon>
        <taxon>Nonomuraea</taxon>
    </lineage>
</organism>
<sequence>MDEPTSDLDARAEHLVFTGLRELAQDRAIVLVTHNLANTVVADRIVVMEGGCVTAEGTFSQLTTQPGLFRDLWLLQQDRGNASLERETS</sequence>
<dbReference type="Gene3D" id="3.40.50.300">
    <property type="entry name" value="P-loop containing nucleotide triphosphate hydrolases"/>
    <property type="match status" value="1"/>
</dbReference>
<dbReference type="Proteomes" id="UP001595851">
    <property type="component" value="Unassembled WGS sequence"/>
</dbReference>
<evidence type="ECO:0008006" key="3">
    <source>
        <dbReference type="Google" id="ProtNLM"/>
    </source>
</evidence>
<dbReference type="InterPro" id="IPR027417">
    <property type="entry name" value="P-loop_NTPase"/>
</dbReference>
<dbReference type="RefSeq" id="WP_379534641.1">
    <property type="nucleotide sequence ID" value="NZ_JBHSBI010000037.1"/>
</dbReference>
<evidence type="ECO:0000313" key="1">
    <source>
        <dbReference type="EMBL" id="MFC4014815.1"/>
    </source>
</evidence>
<dbReference type="PANTHER" id="PTHR43394:SF1">
    <property type="entry name" value="ATP-BINDING CASSETTE SUB-FAMILY B MEMBER 10, MITOCHONDRIAL"/>
    <property type="match status" value="1"/>
</dbReference>
<comment type="caution">
    <text evidence="1">The sequence shown here is derived from an EMBL/GenBank/DDBJ whole genome shotgun (WGS) entry which is preliminary data.</text>
</comment>
<proteinExistence type="predicted"/>
<gene>
    <name evidence="1" type="ORF">ACFOY2_46870</name>
</gene>
<name>A0ABV8GPH1_9ACTN</name>